<name>E1NRK6_9LACO</name>
<dbReference type="InterPro" id="IPR016136">
    <property type="entry name" value="DNA_helicase_N/primase_C"/>
</dbReference>
<dbReference type="Gene3D" id="1.10.860.10">
    <property type="entry name" value="DNAb Helicase, Chain A"/>
    <property type="match status" value="1"/>
</dbReference>
<dbReference type="Proteomes" id="UP000003648">
    <property type="component" value="Unassembled WGS sequence"/>
</dbReference>
<evidence type="ECO:0000313" key="1">
    <source>
        <dbReference type="EMBL" id="EFO71235.1"/>
    </source>
</evidence>
<reference evidence="1 2" key="1">
    <citation type="submission" date="2010-09" db="EMBL/GenBank/DDBJ databases">
        <authorList>
            <person name="Durkin A.S."/>
            <person name="Madupu R."/>
            <person name="Torralba M."/>
            <person name="Gillis M."/>
            <person name="Methe B."/>
            <person name="Sutton G."/>
            <person name="Nelson K.E."/>
        </authorList>
    </citation>
    <scope>NUCLEOTIDE SEQUENCE [LARGE SCALE GENOMIC DNA]</scope>
    <source>
        <strain evidence="1 2">LactinV 01V1-a</strain>
    </source>
</reference>
<dbReference type="AlphaFoldDB" id="E1NRK6"/>
<gene>
    <name evidence="1" type="ORF">HMPREF9211_1349</name>
</gene>
<organism evidence="1 2">
    <name type="scientific">Lactobacillus iners LactinV 01V1-a</name>
    <dbReference type="NCBI Taxonomy" id="879297"/>
    <lineage>
        <taxon>Bacteria</taxon>
        <taxon>Bacillati</taxon>
        <taxon>Bacillota</taxon>
        <taxon>Bacilli</taxon>
        <taxon>Lactobacillales</taxon>
        <taxon>Lactobacillaceae</taxon>
        <taxon>Lactobacillus</taxon>
    </lineage>
</organism>
<protein>
    <submittedName>
        <fullName evidence="1">Uncharacterized protein</fullName>
    </submittedName>
</protein>
<evidence type="ECO:0000313" key="2">
    <source>
        <dbReference type="Proteomes" id="UP000003648"/>
    </source>
</evidence>
<proteinExistence type="predicted"/>
<sequence>MVKLFRKNPNPNISGFADFIPKSLQSIIVNMELTDMPYTFSEGEIDDQIASLIKQKTILEMQRLYDQIKVAQQKNDSQLIIQLTQKIIELKRKII</sequence>
<comment type="caution">
    <text evidence="1">The sequence shown here is derived from an EMBL/GenBank/DDBJ whole genome shotgun (WGS) entry which is preliminary data.</text>
</comment>
<accession>E1NRK6</accession>
<dbReference type="EMBL" id="AEHQ01000016">
    <property type="protein sequence ID" value="EFO71235.1"/>
    <property type="molecule type" value="Genomic_DNA"/>
</dbReference>